<proteinExistence type="predicted"/>
<dbReference type="EMBL" id="CAKOGP040002373">
    <property type="protein sequence ID" value="CAJ1968272.1"/>
    <property type="molecule type" value="Genomic_DNA"/>
</dbReference>
<protein>
    <submittedName>
        <fullName evidence="1">Uncharacterized protein</fullName>
    </submittedName>
</protein>
<dbReference type="AlphaFoldDB" id="A0AAD2GC27"/>
<accession>A0AAD2GC27</accession>
<evidence type="ECO:0000313" key="1">
    <source>
        <dbReference type="EMBL" id="CAJ1968272.1"/>
    </source>
</evidence>
<keyword evidence="2" id="KW-1185">Reference proteome</keyword>
<gene>
    <name evidence="1" type="ORF">CYCCA115_LOCUS23162</name>
</gene>
<evidence type="ECO:0000313" key="2">
    <source>
        <dbReference type="Proteomes" id="UP001295423"/>
    </source>
</evidence>
<reference evidence="1" key="1">
    <citation type="submission" date="2023-08" db="EMBL/GenBank/DDBJ databases">
        <authorList>
            <person name="Audoor S."/>
            <person name="Bilcke G."/>
        </authorList>
    </citation>
    <scope>NUCLEOTIDE SEQUENCE</scope>
</reference>
<comment type="caution">
    <text evidence="1">The sequence shown here is derived from an EMBL/GenBank/DDBJ whole genome shotgun (WGS) entry which is preliminary data.</text>
</comment>
<name>A0AAD2GC27_9STRA</name>
<organism evidence="1 2">
    <name type="scientific">Cylindrotheca closterium</name>
    <dbReference type="NCBI Taxonomy" id="2856"/>
    <lineage>
        <taxon>Eukaryota</taxon>
        <taxon>Sar</taxon>
        <taxon>Stramenopiles</taxon>
        <taxon>Ochrophyta</taxon>
        <taxon>Bacillariophyta</taxon>
        <taxon>Bacillariophyceae</taxon>
        <taxon>Bacillariophycidae</taxon>
        <taxon>Bacillariales</taxon>
        <taxon>Bacillariaceae</taxon>
        <taxon>Cylindrotheca</taxon>
    </lineage>
</organism>
<dbReference type="Proteomes" id="UP001295423">
    <property type="component" value="Unassembled WGS sequence"/>
</dbReference>
<sequence length="161" mass="18932">MVAELGQHDHAIGTNSKGVTSMKFFDKKRDLETFQDGDQIAGVDETEQGYLEEAFDQDYEPEDEDERDFNLHGQFDGIDDSKREELLADADNDVDSKEMMTMNQMRTIWVMRKKKLLWPIWITIKKMSIEEPMILGALLLIWRIYKNHPKKRLYLSLKCLK</sequence>